<evidence type="ECO:0000256" key="2">
    <source>
        <dbReference type="RuleBase" id="RU004328"/>
    </source>
</evidence>
<dbReference type="GO" id="GO:0006401">
    <property type="term" value="P:RNA catabolic process"/>
    <property type="evidence" value="ECO:0007669"/>
    <property type="project" value="TreeGrafter"/>
</dbReference>
<protein>
    <submittedName>
        <fullName evidence="4">Ribonuclease T2</fullName>
    </submittedName>
</protein>
<accession>A0A7L5BWQ6</accession>
<dbReference type="KEGG" id="hdh:G5B40_13195"/>
<proteinExistence type="inferred from homology"/>
<organism evidence="4 5">
    <name type="scientific">Pikeienuella piscinae</name>
    <dbReference type="NCBI Taxonomy" id="2748098"/>
    <lineage>
        <taxon>Bacteria</taxon>
        <taxon>Pseudomonadati</taxon>
        <taxon>Pseudomonadota</taxon>
        <taxon>Alphaproteobacteria</taxon>
        <taxon>Rhodobacterales</taxon>
        <taxon>Paracoccaceae</taxon>
        <taxon>Pikeienuella</taxon>
    </lineage>
</organism>
<dbReference type="Gene3D" id="3.90.730.10">
    <property type="entry name" value="Ribonuclease T2-like"/>
    <property type="match status" value="1"/>
</dbReference>
<evidence type="ECO:0000256" key="3">
    <source>
        <dbReference type="SAM" id="SignalP"/>
    </source>
</evidence>
<gene>
    <name evidence="4" type="ORF">G5B40_13195</name>
</gene>
<dbReference type="InterPro" id="IPR033130">
    <property type="entry name" value="RNase_T2_His_AS_2"/>
</dbReference>
<dbReference type="InterPro" id="IPR036430">
    <property type="entry name" value="RNase_T2-like_sf"/>
</dbReference>
<evidence type="ECO:0000256" key="1">
    <source>
        <dbReference type="ARBA" id="ARBA00007469"/>
    </source>
</evidence>
<dbReference type="SUPFAM" id="SSF55895">
    <property type="entry name" value="Ribonuclease Rh-like"/>
    <property type="match status" value="1"/>
</dbReference>
<feature type="signal peptide" evidence="3">
    <location>
        <begin position="1"/>
        <end position="25"/>
    </location>
</feature>
<dbReference type="PROSITE" id="PS00530">
    <property type="entry name" value="RNASE_T2_1"/>
    <property type="match status" value="1"/>
</dbReference>
<dbReference type="InterPro" id="IPR001568">
    <property type="entry name" value="RNase_T2-like"/>
</dbReference>
<feature type="chain" id="PRO_5029735290" evidence="3">
    <location>
        <begin position="26"/>
        <end position="218"/>
    </location>
</feature>
<dbReference type="EMBL" id="CP049056">
    <property type="protein sequence ID" value="QIE56335.1"/>
    <property type="molecule type" value="Genomic_DNA"/>
</dbReference>
<sequence>MCRLLTPSLLPVISCLVFVAGLARAEGERAGEFDYYVLSLSWNASWCAVEGDARDADQCDARHDLGFTLHGLWPQNERGWPQYCRTSARDPSRSESDGMADIMGSGGLAWYQWKKHGRCSGLAATAYFALAREAYQRVARPEIFRRLPHDMELPAKVVEAAFLEANPDLEANGVTITCGDGYVREARICLSRDLTPRACAPDSARDCTLRAARMPRMR</sequence>
<dbReference type="PANTHER" id="PTHR11240">
    <property type="entry name" value="RIBONUCLEASE T2"/>
    <property type="match status" value="1"/>
</dbReference>
<dbReference type="PANTHER" id="PTHR11240:SF22">
    <property type="entry name" value="RIBONUCLEASE T2"/>
    <property type="match status" value="1"/>
</dbReference>
<dbReference type="InterPro" id="IPR039378">
    <property type="entry name" value="RNase_T2_prok"/>
</dbReference>
<name>A0A7L5BWQ6_9RHOB</name>
<keyword evidence="3" id="KW-0732">Signal</keyword>
<keyword evidence="5" id="KW-1185">Reference proteome</keyword>
<dbReference type="RefSeq" id="WP_165099437.1">
    <property type="nucleotide sequence ID" value="NZ_CP049056.1"/>
</dbReference>
<dbReference type="GO" id="GO:0033897">
    <property type="term" value="F:ribonuclease T2 activity"/>
    <property type="evidence" value="ECO:0007669"/>
    <property type="project" value="InterPro"/>
</dbReference>
<dbReference type="InterPro" id="IPR018188">
    <property type="entry name" value="RNase_T2_His_AS_1"/>
</dbReference>
<dbReference type="Pfam" id="PF00445">
    <property type="entry name" value="Ribonuclease_T2"/>
    <property type="match status" value="1"/>
</dbReference>
<dbReference type="PROSITE" id="PS00531">
    <property type="entry name" value="RNASE_T2_2"/>
    <property type="match status" value="1"/>
</dbReference>
<evidence type="ECO:0000313" key="5">
    <source>
        <dbReference type="Proteomes" id="UP000503336"/>
    </source>
</evidence>
<reference evidence="4 5" key="1">
    <citation type="submission" date="2020-02" db="EMBL/GenBank/DDBJ databases">
        <title>complete genome sequence of Rhodobacteraceae bacterium.</title>
        <authorList>
            <person name="Park J."/>
            <person name="Kim Y.-S."/>
            <person name="Kim K.-H."/>
        </authorList>
    </citation>
    <scope>NUCLEOTIDE SEQUENCE [LARGE SCALE GENOMIC DNA]</scope>
    <source>
        <strain evidence="4 5">RR4-56</strain>
    </source>
</reference>
<dbReference type="AlphaFoldDB" id="A0A7L5BWQ6"/>
<dbReference type="GO" id="GO:0003723">
    <property type="term" value="F:RNA binding"/>
    <property type="evidence" value="ECO:0007669"/>
    <property type="project" value="InterPro"/>
</dbReference>
<dbReference type="Proteomes" id="UP000503336">
    <property type="component" value="Chromosome"/>
</dbReference>
<evidence type="ECO:0000313" key="4">
    <source>
        <dbReference type="EMBL" id="QIE56335.1"/>
    </source>
</evidence>
<dbReference type="CDD" id="cd01062">
    <property type="entry name" value="RNase_T2_prok"/>
    <property type="match status" value="1"/>
</dbReference>
<comment type="similarity">
    <text evidence="1 2">Belongs to the RNase T2 family.</text>
</comment>